<dbReference type="EMBL" id="QBLH01003046">
    <property type="protein sequence ID" value="TGZ45814.1"/>
    <property type="molecule type" value="Genomic_DNA"/>
</dbReference>
<comment type="caution">
    <text evidence="1">The sequence shown here is derived from an EMBL/GenBank/DDBJ whole genome shotgun (WGS) entry which is preliminary data.</text>
</comment>
<evidence type="ECO:0000313" key="1">
    <source>
        <dbReference type="EMBL" id="TGZ45814.1"/>
    </source>
</evidence>
<proteinExistence type="predicted"/>
<keyword evidence="2" id="KW-1185">Reference proteome</keyword>
<accession>A0A4V3S9N4</accession>
<evidence type="ECO:0000313" key="2">
    <source>
        <dbReference type="Proteomes" id="UP000310200"/>
    </source>
</evidence>
<protein>
    <submittedName>
        <fullName evidence="1">Uncharacterized protein</fullName>
    </submittedName>
</protein>
<name>A0A4V3S9N4_9HYME</name>
<gene>
    <name evidence="1" type="ORF">DBV15_02643</name>
</gene>
<sequence>MQRNNRHTANGCNPMISRGLLLRTVNGTRKWPEHKYRDRLQVVDKRSRATQKFRILNRAITRAVAELDDSGGVCRGYTQLSPRVEQRDQAKGQRRATLSLLSPEKGLEALQGVSAREGSIPRCALTINAMLLAIIRSGSEWVRRVAKLTNFIGTQICTHRQQVMCKSDRRETLLYGRAAARPKNPHGSVISRGLFQVFGHATRFDSMRID</sequence>
<dbReference type="Proteomes" id="UP000310200">
    <property type="component" value="Unassembled WGS sequence"/>
</dbReference>
<dbReference type="AlphaFoldDB" id="A0A4V3S9N4"/>
<reference evidence="1 2" key="1">
    <citation type="journal article" date="2019" name="Philos. Trans. R. Soc. Lond., B, Biol. Sci.">
        <title>Ant behaviour and brain gene expression of defending hosts depend on the ecological success of the intruding social parasite.</title>
        <authorList>
            <person name="Kaur R."/>
            <person name="Stoldt M."/>
            <person name="Jongepier E."/>
            <person name="Feldmeyer B."/>
            <person name="Menzel F."/>
            <person name="Bornberg-Bauer E."/>
            <person name="Foitzik S."/>
        </authorList>
    </citation>
    <scope>NUCLEOTIDE SEQUENCE [LARGE SCALE GENOMIC DNA]</scope>
    <source>
        <tissue evidence="1">Whole body</tissue>
    </source>
</reference>
<organism evidence="1 2">
    <name type="scientific">Temnothorax longispinosus</name>
    <dbReference type="NCBI Taxonomy" id="300112"/>
    <lineage>
        <taxon>Eukaryota</taxon>
        <taxon>Metazoa</taxon>
        <taxon>Ecdysozoa</taxon>
        <taxon>Arthropoda</taxon>
        <taxon>Hexapoda</taxon>
        <taxon>Insecta</taxon>
        <taxon>Pterygota</taxon>
        <taxon>Neoptera</taxon>
        <taxon>Endopterygota</taxon>
        <taxon>Hymenoptera</taxon>
        <taxon>Apocrita</taxon>
        <taxon>Aculeata</taxon>
        <taxon>Formicoidea</taxon>
        <taxon>Formicidae</taxon>
        <taxon>Myrmicinae</taxon>
        <taxon>Temnothorax</taxon>
    </lineage>
</organism>